<accession>A0A3G4ZMX0</accession>
<evidence type="ECO:0000256" key="2">
    <source>
        <dbReference type="SAM" id="MobiDB-lite"/>
    </source>
</evidence>
<name>A0A3G4ZMX0_9VIRU</name>
<evidence type="ECO:0000256" key="1">
    <source>
        <dbReference type="SAM" id="Coils"/>
    </source>
</evidence>
<gene>
    <name evidence="3" type="ORF">Terrestrivirus5_27</name>
</gene>
<keyword evidence="1" id="KW-0175">Coiled coil</keyword>
<feature type="region of interest" description="Disordered" evidence="2">
    <location>
        <begin position="1"/>
        <end position="24"/>
    </location>
</feature>
<proteinExistence type="predicted"/>
<reference evidence="3" key="1">
    <citation type="submission" date="2018-10" db="EMBL/GenBank/DDBJ databases">
        <title>Hidden diversity of soil giant viruses.</title>
        <authorList>
            <person name="Schulz F."/>
            <person name="Alteio L."/>
            <person name="Goudeau D."/>
            <person name="Ryan E.M."/>
            <person name="Malmstrom R.R."/>
            <person name="Blanchard J."/>
            <person name="Woyke T."/>
        </authorList>
    </citation>
    <scope>NUCLEOTIDE SEQUENCE</scope>
    <source>
        <strain evidence="3">TEV1</strain>
    </source>
</reference>
<protein>
    <submittedName>
        <fullName evidence="3">Uncharacterized protein</fullName>
    </submittedName>
</protein>
<dbReference type="EMBL" id="MK071983">
    <property type="protein sequence ID" value="AYV76205.1"/>
    <property type="molecule type" value="Genomic_DNA"/>
</dbReference>
<feature type="compositionally biased region" description="Basic and acidic residues" evidence="2">
    <location>
        <begin position="8"/>
        <end position="24"/>
    </location>
</feature>
<organism evidence="3">
    <name type="scientific">Terrestrivirus sp</name>
    <dbReference type="NCBI Taxonomy" id="2487775"/>
    <lineage>
        <taxon>Viruses</taxon>
        <taxon>Varidnaviria</taxon>
        <taxon>Bamfordvirae</taxon>
        <taxon>Nucleocytoviricota</taxon>
        <taxon>Megaviricetes</taxon>
        <taxon>Imitervirales</taxon>
        <taxon>Mimiviridae</taxon>
        <taxon>Klosneuvirinae</taxon>
    </lineage>
</organism>
<feature type="coiled-coil region" evidence="1">
    <location>
        <begin position="125"/>
        <end position="153"/>
    </location>
</feature>
<evidence type="ECO:0000313" key="3">
    <source>
        <dbReference type="EMBL" id="AYV76205.1"/>
    </source>
</evidence>
<sequence length="287" mass="34004">MAKFFSLGKEKEKEKEKETKTKTETENRDFCDLCQKVNSRDANIKDFLGTAYWSENSAWYNNMDKIRNGTKLLADLNDIFSEIINFIKKHHENEIISRNLVILKDKIQLNITLVMDRKKLIEEVHVERMIKKKEQEQKKEELEQQQKQQIHENKCDKEWEETQLKDNFTEKINRFKEMVKNNPFMKKHGINVSCYYGDQKNNLFVIKMEYACQTKPRGGTYYFCWYPTFDPVTNEIRSIHSFACRNGGDGGYYPGPVICMIPIENVTADQIHQCIIQHPLVEKIHCE</sequence>